<name>A0AA36UX99_VIBAL</name>
<accession>A0AA36UX99</accession>
<feature type="coiled-coil region" evidence="1">
    <location>
        <begin position="68"/>
        <end position="109"/>
    </location>
</feature>
<dbReference type="Proteomes" id="UP000714625">
    <property type="component" value="Unassembled WGS sequence"/>
</dbReference>
<evidence type="ECO:0000256" key="1">
    <source>
        <dbReference type="SAM" id="Coils"/>
    </source>
</evidence>
<sequence>MSIESVVGTGKWVCIDCIRELGLLDYSPYEVKRKANTSLVTLSFLSEFSVYFDDALTKDLKSELSVGAQQAKREVLREEKLRAKAKERAIRQEDKRAKTEKRLRDTTERLYQKELAALSKPLEANIKRMQNLAKRDKAKDNSKKVLAQIWDLSHSHKSDKCLWHYSMRELENAIENKELYLSTCLMYLKTSHDSFFEETVAQKVAVDYIIYKASYEDLTTKYNLSQNTIRKHIVLGFLHYLDAVYVKPEDIRHWPLFTSKLIHSYLRSLVNSTSLEFKGDPVKVVQPSKDRLAVEWSKKMKAIRQRNLSS</sequence>
<dbReference type="AlphaFoldDB" id="A0AA36UX99"/>
<proteinExistence type="predicted"/>
<protein>
    <submittedName>
        <fullName evidence="2">Uncharacterized protein</fullName>
    </submittedName>
</protein>
<keyword evidence="1" id="KW-0175">Coiled coil</keyword>
<organism evidence="2 3">
    <name type="scientific">Vibrio alginolyticus</name>
    <dbReference type="NCBI Taxonomy" id="663"/>
    <lineage>
        <taxon>Bacteria</taxon>
        <taxon>Pseudomonadati</taxon>
        <taxon>Pseudomonadota</taxon>
        <taxon>Gammaproteobacteria</taxon>
        <taxon>Vibrionales</taxon>
        <taxon>Vibrionaceae</taxon>
        <taxon>Vibrio</taxon>
    </lineage>
</organism>
<gene>
    <name evidence="2" type="ORF">GHY86_23595</name>
</gene>
<dbReference type="EMBL" id="AAXMUW010000098">
    <property type="protein sequence ID" value="EGQ9138100.1"/>
    <property type="molecule type" value="Genomic_DNA"/>
</dbReference>
<comment type="caution">
    <text evidence="2">The sequence shown here is derived from an EMBL/GenBank/DDBJ whole genome shotgun (WGS) entry which is preliminary data.</text>
</comment>
<reference evidence="2" key="1">
    <citation type="submission" date="2019-11" db="EMBL/GenBank/DDBJ databases">
        <authorList>
            <consortium name="PulseNet: The National Subtyping Network for Foodborne Disease Surveillance"/>
            <person name="Tarr C.L."/>
            <person name="Trees E."/>
            <person name="Katz L.S."/>
            <person name="Carleton-Romer H.A."/>
            <person name="Stroika S."/>
            <person name="Kucerova Z."/>
            <person name="Roache K.F."/>
            <person name="Sabol A.L."/>
            <person name="Besser J."/>
            <person name="Gerner-Smidt P."/>
        </authorList>
    </citation>
    <scope>NUCLEOTIDE SEQUENCE</scope>
    <source>
        <strain evidence="2">PNUSAV001129</strain>
    </source>
</reference>
<evidence type="ECO:0000313" key="3">
    <source>
        <dbReference type="Proteomes" id="UP000714625"/>
    </source>
</evidence>
<evidence type="ECO:0000313" key="2">
    <source>
        <dbReference type="EMBL" id="EGQ9138100.1"/>
    </source>
</evidence>